<accession>K7YIP3</accession>
<protein>
    <submittedName>
        <fullName evidence="1">Uncharacterized protein</fullName>
    </submittedName>
</protein>
<dbReference type="KEGG" id="vg:14444671"/>
<dbReference type="Proteomes" id="UP000010363">
    <property type="component" value="Segment"/>
</dbReference>
<evidence type="ECO:0000313" key="2">
    <source>
        <dbReference type="Proteomes" id="UP000010363"/>
    </source>
</evidence>
<dbReference type="GeneID" id="14444671"/>
<dbReference type="EMBL" id="JX878496">
    <property type="protein sequence ID" value="AFX93491.1"/>
    <property type="molecule type" value="Genomic_DNA"/>
</dbReference>
<organism evidence="1 2">
    <name type="scientific">Serratia phage phiMAM1</name>
    <dbReference type="NCBI Taxonomy" id="1262513"/>
    <lineage>
        <taxon>Viruses</taxon>
        <taxon>Duplodnaviria</taxon>
        <taxon>Heunggongvirae</taxon>
        <taxon>Uroviricota</taxon>
        <taxon>Caudoviricetes</taxon>
        <taxon>Pantevenvirales</taxon>
        <taxon>Ackermannviridae</taxon>
        <taxon>Miltonvirus</taxon>
        <taxon>Miltonvirus MAM1</taxon>
    </lineage>
</organism>
<sequence length="291" mass="33308">MRNVEHWVRAAQRHEKLRVYRCTGNVNTINQFLAPYYIVRDGELKIRTTLGGEMTKAMLDAPAHRRFGLVQQAHSLNDHGIGIEKGDILILNYHDNTLFAAICGSVDNYREILFGLGYNYLAPESRSSTDTASTVASHHSENAEKESAIFAEWWEKNGQDYTDGTLKVTVKVPESTLYFGTMGNRDELAERLKFINKEYNCPEPERVEVKFDPEAIGQLAPENDPVFEADKRDLMIYEAINKANEGGIFAAWNCYQVLNRNHGVSKEEFATKVKFLEMGLWSRFKFWLARN</sequence>
<name>K7YIP3_9CAUD</name>
<reference evidence="1 2" key="1">
    <citation type="journal article" date="2012" name="J. Virol.">
        <title>Complete Genome Sequence of Serratia plymuthica Bacteriophage MAM1.</title>
        <authorList>
            <person name="Matilla M.A."/>
            <person name="Salmond G.P."/>
        </authorList>
    </citation>
    <scope>NUCLEOTIDE SEQUENCE [LARGE SCALE GENOMIC DNA]</scope>
</reference>
<keyword evidence="2" id="KW-1185">Reference proteome</keyword>
<gene>
    <name evidence="1" type="ORF">MAM_023</name>
</gene>
<dbReference type="RefSeq" id="YP_007349002.1">
    <property type="nucleotide sequence ID" value="NC_020083.1"/>
</dbReference>
<proteinExistence type="predicted"/>
<evidence type="ECO:0000313" key="1">
    <source>
        <dbReference type="EMBL" id="AFX93491.1"/>
    </source>
</evidence>